<protein>
    <submittedName>
        <fullName evidence="5">Cytochrome c oxidase subunit 4</fullName>
    </submittedName>
</protein>
<evidence type="ECO:0000313" key="6">
    <source>
        <dbReference type="Proteomes" id="UP001150925"/>
    </source>
</evidence>
<feature type="binding site" evidence="3">
    <location>
        <position position="84"/>
    </location>
    <ligand>
        <name>Zn(2+)</name>
        <dbReference type="ChEBI" id="CHEBI:29105"/>
    </ligand>
</feature>
<dbReference type="GO" id="GO:0045277">
    <property type="term" value="C:respiratory chain complex IV"/>
    <property type="evidence" value="ECO:0007669"/>
    <property type="project" value="InterPro"/>
</dbReference>
<dbReference type="InterPro" id="IPR002124">
    <property type="entry name" value="Cyt_c_oxidase_su5b"/>
</dbReference>
<dbReference type="Pfam" id="PF01215">
    <property type="entry name" value="COX5B"/>
    <property type="match status" value="1"/>
</dbReference>
<dbReference type="Gene3D" id="2.60.11.10">
    <property type="entry name" value="Cytochrome c oxidase, subunit Vb"/>
    <property type="match status" value="1"/>
</dbReference>
<evidence type="ECO:0000256" key="4">
    <source>
        <dbReference type="SAM" id="MobiDB-lite"/>
    </source>
</evidence>
<dbReference type="PROSITE" id="PS51359">
    <property type="entry name" value="COX5B_2"/>
    <property type="match status" value="1"/>
</dbReference>
<dbReference type="OrthoDB" id="10249250at2759"/>
<comment type="caution">
    <text evidence="5">The sequence shown here is derived from an EMBL/GenBank/DDBJ whole genome shotgun (WGS) entry which is preliminary data.</text>
</comment>
<dbReference type="AlphaFoldDB" id="A0A9W8AQS7"/>
<keyword evidence="2 3" id="KW-0862">Zinc</keyword>
<dbReference type="GO" id="GO:0006123">
    <property type="term" value="P:mitochondrial electron transport, cytochrome c to oxygen"/>
    <property type="evidence" value="ECO:0007669"/>
    <property type="project" value="InterPro"/>
</dbReference>
<dbReference type="SUPFAM" id="SSF57802">
    <property type="entry name" value="Rubredoxin-like"/>
    <property type="match status" value="1"/>
</dbReference>
<sequence>SGQDVDNPVVVQGPGAQAGTVPTGYDQAAGLERAELLARLEGRELFSMKPLEVTHMGTKKNPILIDSIDEVRHVGCTGYPVDSHQTIWLNVERKHDVDRCPECGCVFKMNYIGE</sequence>
<keyword evidence="6" id="KW-1185">Reference proteome</keyword>
<name>A0A9W8AQS7_9FUNG</name>
<feature type="binding site" evidence="3">
    <location>
        <position position="76"/>
    </location>
    <ligand>
        <name>Zn(2+)</name>
        <dbReference type="ChEBI" id="CHEBI:29105"/>
    </ligand>
</feature>
<feature type="binding site" evidence="3">
    <location>
        <position position="100"/>
    </location>
    <ligand>
        <name>Zn(2+)</name>
        <dbReference type="ChEBI" id="CHEBI:29105"/>
    </ligand>
</feature>
<dbReference type="PANTHER" id="PTHR10122">
    <property type="entry name" value="CYTOCHROME C OXIDASE SUBUNIT 5B, MITOCHONDRIAL"/>
    <property type="match status" value="1"/>
</dbReference>
<proteinExistence type="predicted"/>
<dbReference type="GO" id="GO:0046872">
    <property type="term" value="F:metal ion binding"/>
    <property type="evidence" value="ECO:0007669"/>
    <property type="project" value="UniProtKB-KW"/>
</dbReference>
<dbReference type="Proteomes" id="UP001150925">
    <property type="component" value="Unassembled WGS sequence"/>
</dbReference>
<dbReference type="EMBL" id="JANBPY010000608">
    <property type="protein sequence ID" value="KAJ1965315.1"/>
    <property type="molecule type" value="Genomic_DNA"/>
</dbReference>
<dbReference type="InterPro" id="IPR036972">
    <property type="entry name" value="Cyt_c_oxidase_su5b_sf"/>
</dbReference>
<evidence type="ECO:0000256" key="1">
    <source>
        <dbReference type="ARBA" id="ARBA00022723"/>
    </source>
</evidence>
<dbReference type="CDD" id="cd00924">
    <property type="entry name" value="Cyt_c_Oxidase_Vb"/>
    <property type="match status" value="1"/>
</dbReference>
<dbReference type="GO" id="GO:0005740">
    <property type="term" value="C:mitochondrial envelope"/>
    <property type="evidence" value="ECO:0007669"/>
    <property type="project" value="InterPro"/>
</dbReference>
<feature type="non-terminal residue" evidence="5">
    <location>
        <position position="114"/>
    </location>
</feature>
<organism evidence="5 6">
    <name type="scientific">Dispira parvispora</name>
    <dbReference type="NCBI Taxonomy" id="1520584"/>
    <lineage>
        <taxon>Eukaryota</taxon>
        <taxon>Fungi</taxon>
        <taxon>Fungi incertae sedis</taxon>
        <taxon>Zoopagomycota</taxon>
        <taxon>Kickxellomycotina</taxon>
        <taxon>Dimargaritomycetes</taxon>
        <taxon>Dimargaritales</taxon>
        <taxon>Dimargaritaceae</taxon>
        <taxon>Dispira</taxon>
    </lineage>
</organism>
<dbReference type="PANTHER" id="PTHR10122:SF0">
    <property type="entry name" value="CYTOCHROME C OXIDASE SUBUNIT 5B, ISOFORM A-RELATED"/>
    <property type="match status" value="1"/>
</dbReference>
<evidence type="ECO:0000256" key="2">
    <source>
        <dbReference type="ARBA" id="ARBA00022833"/>
    </source>
</evidence>
<feature type="binding site" evidence="3">
    <location>
        <position position="103"/>
    </location>
    <ligand>
        <name>Zn(2+)</name>
        <dbReference type="ChEBI" id="CHEBI:29105"/>
    </ligand>
</feature>
<feature type="region of interest" description="Disordered" evidence="4">
    <location>
        <begin position="1"/>
        <end position="23"/>
    </location>
</feature>
<evidence type="ECO:0000313" key="5">
    <source>
        <dbReference type="EMBL" id="KAJ1965315.1"/>
    </source>
</evidence>
<keyword evidence="1 3" id="KW-0479">Metal-binding</keyword>
<reference evidence="5" key="1">
    <citation type="submission" date="2022-07" db="EMBL/GenBank/DDBJ databases">
        <title>Phylogenomic reconstructions and comparative analyses of Kickxellomycotina fungi.</title>
        <authorList>
            <person name="Reynolds N.K."/>
            <person name="Stajich J.E."/>
            <person name="Barry K."/>
            <person name="Grigoriev I.V."/>
            <person name="Crous P."/>
            <person name="Smith M.E."/>
        </authorList>
    </citation>
    <scope>NUCLEOTIDE SEQUENCE</scope>
    <source>
        <strain evidence="5">RSA 1196</strain>
    </source>
</reference>
<gene>
    <name evidence="5" type="primary">COX4</name>
    <name evidence="5" type="ORF">IWQ62_002696</name>
</gene>
<evidence type="ECO:0000256" key="3">
    <source>
        <dbReference type="PIRSR" id="PIRSR602124-2"/>
    </source>
</evidence>
<accession>A0A9W8AQS7</accession>